<protein>
    <submittedName>
        <fullName evidence="1">Uncharacterized protein</fullName>
    </submittedName>
</protein>
<accession>A0A4Q0Q9F9</accession>
<dbReference type="Proteomes" id="UP000290174">
    <property type="component" value="Unassembled WGS sequence"/>
</dbReference>
<dbReference type="EMBL" id="RKMK01000062">
    <property type="protein sequence ID" value="RXG85110.1"/>
    <property type="molecule type" value="Genomic_DNA"/>
</dbReference>
<proteinExistence type="predicted"/>
<name>A0A4Q0Q9F9_9BRAD</name>
<evidence type="ECO:0000313" key="1">
    <source>
        <dbReference type="EMBL" id="RXG85110.1"/>
    </source>
</evidence>
<organism evidence="1 2">
    <name type="scientific">Bradyrhizobium zhanjiangense</name>
    <dbReference type="NCBI Taxonomy" id="1325107"/>
    <lineage>
        <taxon>Bacteria</taxon>
        <taxon>Pseudomonadati</taxon>
        <taxon>Pseudomonadota</taxon>
        <taxon>Alphaproteobacteria</taxon>
        <taxon>Hyphomicrobiales</taxon>
        <taxon>Nitrobacteraceae</taxon>
        <taxon>Bradyrhizobium</taxon>
    </lineage>
</organism>
<dbReference type="AlphaFoldDB" id="A0A4Q0Q9F9"/>
<gene>
    <name evidence="1" type="ORF">EAS61_37205</name>
</gene>
<reference evidence="1 2" key="1">
    <citation type="submission" date="2018-11" db="EMBL/GenBank/DDBJ databases">
        <title>Bradyrhizobium sp. nov., isolated from effective nodules of peanut in China.</title>
        <authorList>
            <person name="Li Y."/>
        </authorList>
    </citation>
    <scope>NUCLEOTIDE SEQUENCE [LARGE SCALE GENOMIC DNA]</scope>
    <source>
        <strain evidence="1 2">CCBAU 51770</strain>
    </source>
</reference>
<comment type="caution">
    <text evidence="1">The sequence shown here is derived from an EMBL/GenBank/DDBJ whole genome shotgun (WGS) entry which is preliminary data.</text>
</comment>
<evidence type="ECO:0000313" key="2">
    <source>
        <dbReference type="Proteomes" id="UP000290174"/>
    </source>
</evidence>
<sequence>MEHVLRNVLMAFLEQRSATMHDILRILSENDFRRQTARYLKNEPVRRLAGISSRLALFRPEAQLQLRGSCTIPPQLPLILLCVHHLSYPRTIYRGCQRRHLM</sequence>